<proteinExistence type="predicted"/>
<comment type="caution">
    <text evidence="7">The sequence shown here is derived from an EMBL/GenBank/DDBJ whole genome shotgun (WGS) entry which is preliminary data.</text>
</comment>
<dbReference type="AlphaFoldDB" id="A0A660KUT0"/>
<sequence length="346" mass="36323">MNPAVSTKRIAWPALAVAVGLFAVAPLFVSDFFVSAILTKTLWLGIAAASLIFLAAYGGMVSLAQVGIYGIAGMAYANLVLADGGAGTAINPYLALVLALLIATLVGLGFGWIAARSEGIYFLMITLAFSVLVYYFFSQVTGLSGFGGINSVDLPGIVGSPEQDPLPRYLLTLVVATLVFLGLGALSRTAFGLGMQGVRDEPARMRALGFDVTLHRTLAFGIAAFVAGIAGVLSVFYNTRITPGSINLAQTIDVLIVAVIGGLYRLEGAWLGALTYALIDNYSREWVPEVGNVLGPARFNTLIGVLFLVIVLASPGGLIGIWDSLRAKVRTPRRTPAPTPVPQTTE</sequence>
<feature type="transmembrane region" description="Helical" evidence="6">
    <location>
        <begin position="218"/>
        <end position="239"/>
    </location>
</feature>
<feature type="transmembrane region" description="Helical" evidence="6">
    <location>
        <begin position="41"/>
        <end position="60"/>
    </location>
</feature>
<feature type="transmembrane region" description="Helical" evidence="6">
    <location>
        <begin position="251"/>
        <end position="279"/>
    </location>
</feature>
<keyword evidence="3 6" id="KW-0812">Transmembrane</keyword>
<feature type="transmembrane region" description="Helical" evidence="6">
    <location>
        <begin position="169"/>
        <end position="191"/>
    </location>
</feature>
<dbReference type="PANTHER" id="PTHR30482:SF17">
    <property type="entry name" value="ABC TRANSPORTER ATP-BINDING PROTEIN"/>
    <property type="match status" value="1"/>
</dbReference>
<dbReference type="Pfam" id="PF02653">
    <property type="entry name" value="BPD_transp_2"/>
    <property type="match status" value="1"/>
</dbReference>
<evidence type="ECO:0000256" key="1">
    <source>
        <dbReference type="ARBA" id="ARBA00004651"/>
    </source>
</evidence>
<reference evidence="7 8" key="1">
    <citation type="submission" date="2018-10" db="EMBL/GenBank/DDBJ databases">
        <title>Genomic Encyclopedia of Archaeal and Bacterial Type Strains, Phase II (KMG-II): from individual species to whole genera.</title>
        <authorList>
            <person name="Goeker M."/>
        </authorList>
    </citation>
    <scope>NUCLEOTIDE SEQUENCE [LARGE SCALE GENOMIC DNA]</scope>
    <source>
        <strain evidence="7 8">DSM 14954</strain>
    </source>
</reference>
<evidence type="ECO:0000313" key="7">
    <source>
        <dbReference type="EMBL" id="RKQ84804.1"/>
    </source>
</evidence>
<dbReference type="EMBL" id="RBIL01000003">
    <property type="protein sequence ID" value="RKQ84804.1"/>
    <property type="molecule type" value="Genomic_DNA"/>
</dbReference>
<keyword evidence="8" id="KW-1185">Reference proteome</keyword>
<keyword evidence="4 6" id="KW-1133">Transmembrane helix</keyword>
<comment type="subcellular location">
    <subcellularLocation>
        <location evidence="1">Cell membrane</location>
        <topology evidence="1">Multi-pass membrane protein</topology>
    </subcellularLocation>
</comment>
<name>A0A660KUT0_9ACTN</name>
<accession>A0A660KUT0</accession>
<evidence type="ECO:0000256" key="4">
    <source>
        <dbReference type="ARBA" id="ARBA00022989"/>
    </source>
</evidence>
<dbReference type="InterPro" id="IPR001851">
    <property type="entry name" value="ABC_transp_permease"/>
</dbReference>
<dbReference type="CDD" id="cd06581">
    <property type="entry name" value="TM_PBP1_LivM_like"/>
    <property type="match status" value="1"/>
</dbReference>
<dbReference type="GO" id="GO:0015658">
    <property type="term" value="F:branched-chain amino acid transmembrane transporter activity"/>
    <property type="evidence" value="ECO:0007669"/>
    <property type="project" value="InterPro"/>
</dbReference>
<dbReference type="OrthoDB" id="9814461at2"/>
<evidence type="ECO:0000256" key="6">
    <source>
        <dbReference type="SAM" id="Phobius"/>
    </source>
</evidence>
<gene>
    <name evidence="7" type="ORF">C8N24_6434</name>
</gene>
<dbReference type="RefSeq" id="WP_121258224.1">
    <property type="nucleotide sequence ID" value="NZ_RBIL01000003.1"/>
</dbReference>
<dbReference type="GO" id="GO:0005886">
    <property type="term" value="C:plasma membrane"/>
    <property type="evidence" value="ECO:0007669"/>
    <property type="project" value="UniProtKB-SubCell"/>
</dbReference>
<feature type="transmembrane region" description="Helical" evidence="6">
    <location>
        <begin position="120"/>
        <end position="137"/>
    </location>
</feature>
<evidence type="ECO:0000313" key="8">
    <source>
        <dbReference type="Proteomes" id="UP000278962"/>
    </source>
</evidence>
<feature type="transmembrane region" description="Helical" evidence="6">
    <location>
        <begin position="12"/>
        <end position="34"/>
    </location>
</feature>
<keyword evidence="5 6" id="KW-0472">Membrane</keyword>
<organism evidence="7 8">
    <name type="scientific">Solirubrobacter pauli</name>
    <dbReference type="NCBI Taxonomy" id="166793"/>
    <lineage>
        <taxon>Bacteria</taxon>
        <taxon>Bacillati</taxon>
        <taxon>Actinomycetota</taxon>
        <taxon>Thermoleophilia</taxon>
        <taxon>Solirubrobacterales</taxon>
        <taxon>Solirubrobacteraceae</taxon>
        <taxon>Solirubrobacter</taxon>
    </lineage>
</organism>
<evidence type="ECO:0000256" key="3">
    <source>
        <dbReference type="ARBA" id="ARBA00022692"/>
    </source>
</evidence>
<dbReference type="InterPro" id="IPR043428">
    <property type="entry name" value="LivM-like"/>
</dbReference>
<protein>
    <submittedName>
        <fullName evidence="7">Amino acid/amide ABC transporter membrane protein 2 (HAAT family)</fullName>
    </submittedName>
</protein>
<evidence type="ECO:0000256" key="5">
    <source>
        <dbReference type="ARBA" id="ARBA00023136"/>
    </source>
</evidence>
<feature type="transmembrane region" description="Helical" evidence="6">
    <location>
        <begin position="299"/>
        <end position="325"/>
    </location>
</feature>
<dbReference type="Proteomes" id="UP000278962">
    <property type="component" value="Unassembled WGS sequence"/>
</dbReference>
<feature type="transmembrane region" description="Helical" evidence="6">
    <location>
        <begin position="93"/>
        <end position="114"/>
    </location>
</feature>
<feature type="transmembrane region" description="Helical" evidence="6">
    <location>
        <begin position="66"/>
        <end position="86"/>
    </location>
</feature>
<dbReference type="PANTHER" id="PTHR30482">
    <property type="entry name" value="HIGH-AFFINITY BRANCHED-CHAIN AMINO ACID TRANSPORT SYSTEM PERMEASE"/>
    <property type="match status" value="1"/>
</dbReference>
<evidence type="ECO:0000256" key="2">
    <source>
        <dbReference type="ARBA" id="ARBA00022475"/>
    </source>
</evidence>
<keyword evidence="2" id="KW-1003">Cell membrane</keyword>